<organism evidence="2 6">
    <name type="scientific">Ficus carica</name>
    <name type="common">Common fig</name>
    <dbReference type="NCBI Taxonomy" id="3494"/>
    <lineage>
        <taxon>Eukaryota</taxon>
        <taxon>Viridiplantae</taxon>
        <taxon>Streptophyta</taxon>
        <taxon>Embryophyta</taxon>
        <taxon>Tracheophyta</taxon>
        <taxon>Spermatophyta</taxon>
        <taxon>Magnoliopsida</taxon>
        <taxon>eudicotyledons</taxon>
        <taxon>Gunneridae</taxon>
        <taxon>Pentapetalae</taxon>
        <taxon>rosids</taxon>
        <taxon>fabids</taxon>
        <taxon>Rosales</taxon>
        <taxon>Moraceae</taxon>
        <taxon>Ficeae</taxon>
        <taxon>Ficus</taxon>
    </lineage>
</organism>
<proteinExistence type="predicted"/>
<evidence type="ECO:0000256" key="1">
    <source>
        <dbReference type="SAM" id="MobiDB-lite"/>
    </source>
</evidence>
<dbReference type="Proteomes" id="UP001187192">
    <property type="component" value="Unassembled WGS sequence"/>
</dbReference>
<name>A0AA88E5U6_FICCA</name>
<dbReference type="EMBL" id="BTGU01000558">
    <property type="protein sequence ID" value="GMN68133.1"/>
    <property type="molecule type" value="Genomic_DNA"/>
</dbReference>
<dbReference type="EMBL" id="BTGU01000557">
    <property type="protein sequence ID" value="GMN68130.1"/>
    <property type="molecule type" value="Genomic_DNA"/>
</dbReference>
<dbReference type="AlphaFoldDB" id="A0AA88E5U6"/>
<evidence type="ECO:0000313" key="3">
    <source>
        <dbReference type="EMBL" id="GMN68133.1"/>
    </source>
</evidence>
<evidence type="ECO:0000313" key="5">
    <source>
        <dbReference type="EMBL" id="GMN68147.1"/>
    </source>
</evidence>
<evidence type="ECO:0000313" key="4">
    <source>
        <dbReference type="EMBL" id="GMN68144.1"/>
    </source>
</evidence>
<feature type="region of interest" description="Disordered" evidence="1">
    <location>
        <begin position="44"/>
        <end position="85"/>
    </location>
</feature>
<gene>
    <name evidence="2" type="ORF">TIFTF001_037186</name>
    <name evidence="3" type="ORF">TIFTF001_037195</name>
    <name evidence="4" type="ORF">TIFTF001_037200</name>
    <name evidence="5" type="ORF">TIFTF001_037209</name>
</gene>
<keyword evidence="6" id="KW-1185">Reference proteome</keyword>
<protein>
    <submittedName>
        <fullName evidence="2">Uncharacterized protein</fullName>
    </submittedName>
</protein>
<evidence type="ECO:0000313" key="6">
    <source>
        <dbReference type="Proteomes" id="UP001187192"/>
    </source>
</evidence>
<reference evidence="2" key="1">
    <citation type="submission" date="2023-07" db="EMBL/GenBank/DDBJ databases">
        <title>draft genome sequence of fig (Ficus carica).</title>
        <authorList>
            <person name="Takahashi T."/>
            <person name="Nishimura K."/>
        </authorList>
    </citation>
    <scope>NUCLEOTIDE SEQUENCE</scope>
</reference>
<evidence type="ECO:0000313" key="2">
    <source>
        <dbReference type="EMBL" id="GMN68130.1"/>
    </source>
</evidence>
<comment type="caution">
    <text evidence="2">The sequence shown here is derived from an EMBL/GenBank/DDBJ whole genome shotgun (WGS) entry which is preliminary data.</text>
</comment>
<accession>A0AA88E5U6</accession>
<dbReference type="EMBL" id="BTGU01000560">
    <property type="protein sequence ID" value="GMN68147.1"/>
    <property type="molecule type" value="Genomic_DNA"/>
</dbReference>
<sequence>MDYQPFLLDEERVLPSQQRGQTPFAILRSTMQSKSTLDFLPYGLNRRSKDHHSSPSAWRSEPIELPHRPPTVQCPMTHLQYRDSP</sequence>
<dbReference type="EMBL" id="BTGU01000559">
    <property type="protein sequence ID" value="GMN68144.1"/>
    <property type="molecule type" value="Genomic_DNA"/>
</dbReference>